<feature type="transmembrane region" description="Helical" evidence="1">
    <location>
        <begin position="218"/>
        <end position="242"/>
    </location>
</feature>
<feature type="transmembrane region" description="Helical" evidence="1">
    <location>
        <begin position="304"/>
        <end position="332"/>
    </location>
</feature>
<proteinExistence type="predicted"/>
<dbReference type="InterPro" id="IPR038728">
    <property type="entry name" value="YkvI-like"/>
</dbReference>
<organism evidence="2 3">
    <name type="scientific">Luminiphilus syltensis NOR5-1B</name>
    <dbReference type="NCBI Taxonomy" id="565045"/>
    <lineage>
        <taxon>Bacteria</taxon>
        <taxon>Pseudomonadati</taxon>
        <taxon>Pseudomonadota</taxon>
        <taxon>Gammaproteobacteria</taxon>
        <taxon>Cellvibrionales</taxon>
        <taxon>Halieaceae</taxon>
        <taxon>Luminiphilus</taxon>
    </lineage>
</organism>
<dbReference type="AlphaFoldDB" id="B8KX78"/>
<feature type="transmembrane region" description="Helical" evidence="1">
    <location>
        <begin position="145"/>
        <end position="168"/>
    </location>
</feature>
<evidence type="ECO:0000256" key="1">
    <source>
        <dbReference type="SAM" id="Phobius"/>
    </source>
</evidence>
<name>B8KX78_9GAMM</name>
<feature type="transmembrane region" description="Helical" evidence="1">
    <location>
        <begin position="120"/>
        <end position="138"/>
    </location>
</feature>
<dbReference type="RefSeq" id="WP_009019734.1">
    <property type="nucleotide sequence ID" value="NZ_DS999411.1"/>
</dbReference>
<dbReference type="PANTHER" id="PTHR37814">
    <property type="entry name" value="CONSERVED MEMBRANE PROTEIN"/>
    <property type="match status" value="1"/>
</dbReference>
<feature type="transmembrane region" description="Helical" evidence="1">
    <location>
        <begin position="85"/>
        <end position="108"/>
    </location>
</feature>
<dbReference type="OrthoDB" id="5444697at2"/>
<feature type="transmembrane region" description="Helical" evidence="1">
    <location>
        <begin position="44"/>
        <end position="64"/>
    </location>
</feature>
<dbReference type="PANTHER" id="PTHR37814:SF1">
    <property type="entry name" value="MEMBRANE PROTEIN"/>
    <property type="match status" value="1"/>
</dbReference>
<evidence type="ECO:0000313" key="2">
    <source>
        <dbReference type="EMBL" id="EED34987.1"/>
    </source>
</evidence>
<keyword evidence="1" id="KW-0472">Membrane</keyword>
<dbReference type="EMBL" id="DS999411">
    <property type="protein sequence ID" value="EED34987.1"/>
    <property type="molecule type" value="Genomic_DNA"/>
</dbReference>
<keyword evidence="3" id="KW-1185">Reference proteome</keyword>
<evidence type="ECO:0008006" key="4">
    <source>
        <dbReference type="Google" id="ProtNLM"/>
    </source>
</evidence>
<keyword evidence="1" id="KW-0812">Transmembrane</keyword>
<feature type="transmembrane region" description="Helical" evidence="1">
    <location>
        <begin position="188"/>
        <end position="206"/>
    </location>
</feature>
<dbReference type="HOGENOM" id="CLU_039711_0_0_6"/>
<dbReference type="eggNOG" id="COG3949">
    <property type="taxonomic scope" value="Bacteria"/>
</dbReference>
<sequence length="373" mass="40950">MSATFFQRYLLPGFIFQSVVVGGGYATGREIVEFFVSKGPVGGLLGMLLAMSIWSVVLATCFEFSRITRSYDYRSFFRHLLGRGWFLFEIPFLLIMVMTLAVLCSAADVMLSARLDVPDHLGTVLLAVLIGLLTFYGTSLIVKVFSFWTVILYTAYITLFVVSLASFGDLITQGFSQSTISDDWYRGGIAYSGVNIAAIPAVLFSLRHCSTRREAVSSGLLAGLIAMVPAILFFIIMVGYYPRILSEPLPLTFMLAKLDATYFRYLFELIILGTFIETGTALVHALNERLSGAFNLDQRSAVAAVWRPIVAISVLTLSIVLAANFGIVRIIADGYGTLTYVFLAVFVLPVMTKGLWQIVRSGRDKSSSAGATH</sequence>
<feature type="transmembrane region" description="Helical" evidence="1">
    <location>
        <begin position="262"/>
        <end position="283"/>
    </location>
</feature>
<accession>B8KX78</accession>
<feature type="transmembrane region" description="Helical" evidence="1">
    <location>
        <begin position="338"/>
        <end position="356"/>
    </location>
</feature>
<keyword evidence="1" id="KW-1133">Transmembrane helix</keyword>
<reference evidence="3" key="1">
    <citation type="journal article" date="2013" name="BMC Microbiol.">
        <title>Taxonomy and evolution of bacteriochlorophyll a-containing members of the OM60/NOR5 clade of marine gammaproteobacteria: description of Luminiphilus syltensis gen. nov., sp. nov., reclassification of Haliea rubra as Pseudohaliea rubra gen. nov., comb. nov., and emendation of Chromatocurvus halotolerans.</title>
        <authorList>
            <person name="Spring S."/>
            <person name="Riedel T."/>
            <person name="Sproer C."/>
            <person name="Yan S."/>
            <person name="Harder J."/>
            <person name="Fuchs B.M."/>
        </authorList>
    </citation>
    <scope>NUCLEOTIDE SEQUENCE [LARGE SCALE GENOMIC DNA]</scope>
    <source>
        <strain evidence="3">NOR51-B</strain>
    </source>
</reference>
<protein>
    <recommendedName>
        <fullName evidence="4">Membrane protein YkvI</fullName>
    </recommendedName>
</protein>
<dbReference type="Proteomes" id="UP000004699">
    <property type="component" value="Unassembled WGS sequence"/>
</dbReference>
<gene>
    <name evidence="2" type="ORF">NOR51B_927</name>
</gene>
<evidence type="ECO:0000313" key="3">
    <source>
        <dbReference type="Proteomes" id="UP000004699"/>
    </source>
</evidence>
<dbReference type="STRING" id="565045.NOR51B_927"/>